<dbReference type="Pfam" id="PF25390">
    <property type="entry name" value="WD40_RLD"/>
    <property type="match status" value="1"/>
</dbReference>
<dbReference type="PANTHER" id="PTHR45982">
    <property type="entry name" value="REGULATOR OF CHROMOSOME CONDENSATION"/>
    <property type="match status" value="1"/>
</dbReference>
<dbReference type="VEuPathDB" id="FungiDB:CCM_01352"/>
<dbReference type="AlphaFoldDB" id="A0A2H4SU07"/>
<sequence>MGFVRSSKRSNAARAVTAPTRGTPIPRMDFACTFAPRLINDAAPSQRIAAKKAEAASAALSRERRAAAPSPPPPMKRAKPSRRRRDATSPAVINERASTAAVQVFVFGGGESGELGLGPTQTTAPRPCKNPFLDPDDAAALHVTDIACGGMHTVALTVDGRIVTWGVNDNKALGRDTAWHGGRLRDAAEEASGSDGAPPGLNPLESTPMAIDAAHFAAGTVFVSVAAGDSCSFALTSTGLVYGWGTFRDPDGKEAFGYAATTGALVAKQATPVLVPGLSRITQIACGANHALALDAAGDIWGWGCGQQLQFGRRLFGRHQDTLRPQVLRFCRGATAAIACGAYHCLARDTADNVWGWGLNGCGQAGDDDDEEALLARPAKIPALCGQRVTQLAGGAHHSAAVTADGACLVWGRLDGGQLGLAEQLAAGALLVRCDERGRPRICRVPTAVALGEPVARVACGTDHTLFVARSGDVYATGFGSEGQLGLGSDEDAHTPRKIEGKQVSGQMLTWAGAGGQFSVVTGKAS</sequence>
<dbReference type="Proteomes" id="UP000323067">
    <property type="component" value="Chromosome ii"/>
</dbReference>
<evidence type="ECO:0000256" key="1">
    <source>
        <dbReference type="ARBA" id="ARBA00022658"/>
    </source>
</evidence>
<feature type="compositionally biased region" description="Basic residues" evidence="4">
    <location>
        <begin position="76"/>
        <end position="85"/>
    </location>
</feature>
<feature type="repeat" description="RCC1" evidence="3">
    <location>
        <begin position="160"/>
        <end position="238"/>
    </location>
</feature>
<dbReference type="GO" id="GO:0005085">
    <property type="term" value="F:guanyl-nucleotide exchange factor activity"/>
    <property type="evidence" value="ECO:0007669"/>
    <property type="project" value="TreeGrafter"/>
</dbReference>
<feature type="region of interest" description="Disordered" evidence="4">
    <location>
        <begin position="53"/>
        <end position="93"/>
    </location>
</feature>
<organism evidence="6 7">
    <name type="scientific">Cordyceps militaris</name>
    <name type="common">Caterpillar fungus</name>
    <name type="synonym">Clavaria militaris</name>
    <dbReference type="NCBI Taxonomy" id="73501"/>
    <lineage>
        <taxon>Eukaryota</taxon>
        <taxon>Fungi</taxon>
        <taxon>Dikarya</taxon>
        <taxon>Ascomycota</taxon>
        <taxon>Pezizomycotina</taxon>
        <taxon>Sordariomycetes</taxon>
        <taxon>Hypocreomycetidae</taxon>
        <taxon>Hypocreales</taxon>
        <taxon>Cordycipitaceae</taxon>
        <taxon>Cordyceps</taxon>
    </lineage>
</organism>
<protein>
    <submittedName>
        <fullName evidence="6">Regulator of chromosome condensation beta-lactamase-inhibitor II</fullName>
    </submittedName>
</protein>
<dbReference type="EMBL" id="CP023327">
    <property type="protein sequence ID" value="ATY66585.1"/>
    <property type="molecule type" value="Genomic_DNA"/>
</dbReference>
<feature type="repeat" description="RCC1" evidence="3">
    <location>
        <begin position="352"/>
        <end position="405"/>
    </location>
</feature>
<dbReference type="PANTHER" id="PTHR45982:SF1">
    <property type="entry name" value="REGULATOR OF CHROMOSOME CONDENSATION"/>
    <property type="match status" value="1"/>
</dbReference>
<evidence type="ECO:0000256" key="3">
    <source>
        <dbReference type="PROSITE-ProRule" id="PRU00235"/>
    </source>
</evidence>
<evidence type="ECO:0000313" key="6">
    <source>
        <dbReference type="EMBL" id="ATY66585.1"/>
    </source>
</evidence>
<dbReference type="PROSITE" id="PS00625">
    <property type="entry name" value="RCC1_1"/>
    <property type="match status" value="1"/>
</dbReference>
<evidence type="ECO:0000313" key="7">
    <source>
        <dbReference type="Proteomes" id="UP000323067"/>
    </source>
</evidence>
<evidence type="ECO:0000259" key="5">
    <source>
        <dbReference type="Pfam" id="PF25390"/>
    </source>
</evidence>
<gene>
    <name evidence="6" type="ORF">A9K55_001066</name>
</gene>
<proteinExistence type="predicted"/>
<dbReference type="Gene3D" id="2.130.10.30">
    <property type="entry name" value="Regulator of chromosome condensation 1/beta-lactamase-inhibitor protein II"/>
    <property type="match status" value="1"/>
</dbReference>
<dbReference type="PROSITE" id="PS00626">
    <property type="entry name" value="RCC1_2"/>
    <property type="match status" value="4"/>
</dbReference>
<accession>A0A2H4SU07</accession>
<dbReference type="PRINTS" id="PR00633">
    <property type="entry name" value="RCCNDNSATION"/>
</dbReference>
<dbReference type="InterPro" id="IPR000408">
    <property type="entry name" value="Reg_chr_condens"/>
</dbReference>
<feature type="repeat" description="RCC1" evidence="3">
    <location>
        <begin position="102"/>
        <end position="159"/>
    </location>
</feature>
<feature type="region of interest" description="Disordered" evidence="4">
    <location>
        <begin position="1"/>
        <end position="24"/>
    </location>
</feature>
<keyword evidence="2" id="KW-0677">Repeat</keyword>
<keyword evidence="1" id="KW-0344">Guanine-nucleotide releasing factor</keyword>
<evidence type="ECO:0000256" key="4">
    <source>
        <dbReference type="SAM" id="MobiDB-lite"/>
    </source>
</evidence>
<feature type="repeat" description="RCC1" evidence="3">
    <location>
        <begin position="298"/>
        <end position="351"/>
    </location>
</feature>
<dbReference type="VEuPathDB" id="FungiDB:A9K55_001066"/>
<evidence type="ECO:0000256" key="2">
    <source>
        <dbReference type="ARBA" id="ARBA00022737"/>
    </source>
</evidence>
<dbReference type="InterPro" id="IPR051553">
    <property type="entry name" value="Ran_GTPase-activating"/>
</dbReference>
<feature type="repeat" description="RCC1" evidence="3">
    <location>
        <begin position="406"/>
        <end position="471"/>
    </location>
</feature>
<reference evidence="6 7" key="1">
    <citation type="journal article" date="2017" name="BMC Genomics">
        <title>Chromosome level assembly and secondary metabolite potential of the parasitic fungus Cordyceps militaris.</title>
        <authorList>
            <person name="Kramer G.J."/>
            <person name="Nodwell J.R."/>
        </authorList>
    </citation>
    <scope>NUCLEOTIDE SEQUENCE [LARGE SCALE GENOMIC DNA]</scope>
    <source>
        <strain evidence="6 7">ATCC 34164</strain>
    </source>
</reference>
<dbReference type="InterPro" id="IPR009091">
    <property type="entry name" value="RCC1/BLIP-II"/>
</dbReference>
<dbReference type="GO" id="GO:0005737">
    <property type="term" value="C:cytoplasm"/>
    <property type="evidence" value="ECO:0007669"/>
    <property type="project" value="TreeGrafter"/>
</dbReference>
<name>A0A2H4SU07_CORMI</name>
<dbReference type="PROSITE" id="PS50012">
    <property type="entry name" value="RCC1_3"/>
    <property type="match status" value="7"/>
</dbReference>
<dbReference type="InterPro" id="IPR058923">
    <property type="entry name" value="RCC1-like_dom"/>
</dbReference>
<feature type="domain" description="RCC1-like" evidence="5">
    <location>
        <begin position="103"/>
        <end position="521"/>
    </location>
</feature>
<feature type="repeat" description="RCC1" evidence="3">
    <location>
        <begin position="472"/>
        <end position="525"/>
    </location>
</feature>
<dbReference type="OrthoDB" id="61110at2759"/>
<feature type="repeat" description="RCC1" evidence="3">
    <location>
        <begin position="239"/>
        <end position="297"/>
    </location>
</feature>
<dbReference type="SUPFAM" id="SSF50985">
    <property type="entry name" value="RCC1/BLIP-II"/>
    <property type="match status" value="1"/>
</dbReference>